<proteinExistence type="evidence at protein level"/>
<accession>Q7M467</accession>
<reference evidence="1" key="2">
    <citation type="journal article" date="1992" name="Comp. Biochem. Physiol. B, Comp. Biochem.">
        <title>An intracrystalline chromoprotein from red brachiopod shells: implications for the process of biomineralization.</title>
        <authorList>
            <person name="Cusack M."/>
            <person name="Curry G."/>
            <person name="Clegg H."/>
            <person name="Abbott G."/>
        </authorList>
    </citation>
    <scope>PROTEIN SEQUENCE</scope>
</reference>
<feature type="non-terminal residue" evidence="1">
    <location>
        <position position="20"/>
    </location>
</feature>
<reference evidence="1" key="1">
    <citation type="journal article" date="1992" name="Comp. Biochem. Physiol.">
        <title>An intracrystalline chromoprotein from red brachiopod shells: implications for the process of biomineralization.</title>
        <authorList>
            <person name="Cusack M."/>
            <person name="Curry G."/>
            <person name="Clegg H."/>
            <person name="Abbott G."/>
        </authorList>
    </citation>
    <scope>PROTEIN SEQUENCE</scope>
</reference>
<name>Q7M467_9BILA</name>
<feature type="non-terminal residue" evidence="1">
    <location>
        <position position="1"/>
    </location>
</feature>
<dbReference type="AlphaFoldDB" id="Q7M467"/>
<organism evidence="1">
    <name type="scientific">Terebratella sanguinea</name>
    <dbReference type="NCBI Taxonomy" id="13284"/>
    <lineage>
        <taxon>Eukaryota</taxon>
        <taxon>Metazoa</taxon>
        <taxon>Spiralia</taxon>
        <taxon>Lophotrochozoa</taxon>
        <taxon>Brachiopoda</taxon>
        <taxon>Rhynchonelliformea</taxon>
        <taxon>Rhynchonellata</taxon>
        <taxon>Terebratellidina</taxon>
        <taxon>Terebratelloidea</taxon>
        <taxon>Terebratellidae</taxon>
        <taxon>Terebratella</taxon>
    </lineage>
</organism>
<evidence type="ECO:0000313" key="1">
    <source>
        <dbReference type="PIR" id="A56894"/>
    </source>
</evidence>
<sequence>GWEYLPYASMISKTSQADNP</sequence>
<dbReference type="PIR" id="A56894">
    <property type="entry name" value="A56894"/>
</dbReference>
<keyword id="KW-0903">Direct protein sequencing</keyword>
<protein>
    <submittedName>
        <fullName evidence="1">Intracrystalline chromoprotein 1</fullName>
    </submittedName>
</protein>